<dbReference type="InterPro" id="IPR020630">
    <property type="entry name" value="THF_DH/CycHdrlase_cat_dom"/>
</dbReference>
<evidence type="ECO:0000256" key="10">
    <source>
        <dbReference type="ARBA" id="ARBA00023167"/>
    </source>
</evidence>
<evidence type="ECO:0000256" key="5">
    <source>
        <dbReference type="ARBA" id="ARBA00022755"/>
    </source>
</evidence>
<comment type="subunit">
    <text evidence="2 12">Homodimer.</text>
</comment>
<dbReference type="EMBL" id="CP032098">
    <property type="protein sequence ID" value="AXX91738.1"/>
    <property type="molecule type" value="Genomic_DNA"/>
</dbReference>
<gene>
    <name evidence="12 15" type="primary">folD</name>
    <name evidence="15" type="ORF">AMOL_0742</name>
    <name evidence="16" type="ORF">CPU12_10635</name>
</gene>
<evidence type="ECO:0000313" key="17">
    <source>
        <dbReference type="Proteomes" id="UP000221222"/>
    </source>
</evidence>
<dbReference type="EMBL" id="NXFY01000018">
    <property type="protein sequence ID" value="PHO17373.1"/>
    <property type="molecule type" value="Genomic_DNA"/>
</dbReference>
<evidence type="ECO:0000256" key="3">
    <source>
        <dbReference type="ARBA" id="ARBA00022563"/>
    </source>
</evidence>
<evidence type="ECO:0000256" key="6">
    <source>
        <dbReference type="ARBA" id="ARBA00022801"/>
    </source>
</evidence>
<dbReference type="InterPro" id="IPR020631">
    <property type="entry name" value="THF_DH/CycHdrlase_NAD-bd_dom"/>
</dbReference>
<feature type="binding site" evidence="12">
    <location>
        <position position="230"/>
    </location>
    <ligand>
        <name>NADP(+)</name>
        <dbReference type="ChEBI" id="CHEBI:58349"/>
    </ligand>
</feature>
<feature type="domain" description="Tetrahydrofolate dehydrogenase/cyclohydrolase NAD(P)-binding" evidence="14">
    <location>
        <begin position="138"/>
        <end position="279"/>
    </location>
</feature>
<accession>A0A2G1DFW8</accession>
<dbReference type="GO" id="GO:0009086">
    <property type="term" value="P:methionine biosynthetic process"/>
    <property type="evidence" value="ECO:0007669"/>
    <property type="project" value="UniProtKB-KW"/>
</dbReference>
<dbReference type="InterPro" id="IPR046346">
    <property type="entry name" value="Aminoacid_DH-like_N_sf"/>
</dbReference>
<dbReference type="GO" id="GO:0035999">
    <property type="term" value="P:tetrahydrofolate interconversion"/>
    <property type="evidence" value="ECO:0007669"/>
    <property type="project" value="UniProtKB-UniRule"/>
</dbReference>
<evidence type="ECO:0000259" key="13">
    <source>
        <dbReference type="Pfam" id="PF00763"/>
    </source>
</evidence>
<keyword evidence="10 12" id="KW-0486">Methionine biosynthesis</keyword>
<dbReference type="FunFam" id="3.40.50.720:FF:000094">
    <property type="entry name" value="Bifunctional protein FolD"/>
    <property type="match status" value="1"/>
</dbReference>
<dbReference type="PROSITE" id="PS00767">
    <property type="entry name" value="THF_DHG_CYH_2"/>
    <property type="match status" value="1"/>
</dbReference>
<keyword evidence="7 12" id="KW-0521">NADP</keyword>
<evidence type="ECO:0000256" key="11">
    <source>
        <dbReference type="ARBA" id="ARBA00023268"/>
    </source>
</evidence>
<evidence type="ECO:0000313" key="15">
    <source>
        <dbReference type="EMBL" id="AXX91738.1"/>
    </source>
</evidence>
<dbReference type="PANTHER" id="PTHR48099">
    <property type="entry name" value="C-1-TETRAHYDROFOLATE SYNTHASE, CYTOPLASMIC-RELATED"/>
    <property type="match status" value="1"/>
</dbReference>
<feature type="binding site" evidence="12">
    <location>
        <position position="189"/>
    </location>
    <ligand>
        <name>NADP(+)</name>
        <dbReference type="ChEBI" id="CHEBI:58349"/>
    </ligand>
</feature>
<dbReference type="GO" id="GO:0004488">
    <property type="term" value="F:methylenetetrahydrofolate dehydrogenase (NADP+) activity"/>
    <property type="evidence" value="ECO:0007669"/>
    <property type="project" value="UniProtKB-UniRule"/>
</dbReference>
<dbReference type="GO" id="GO:0000105">
    <property type="term" value="P:L-histidine biosynthetic process"/>
    <property type="evidence" value="ECO:0007669"/>
    <property type="project" value="UniProtKB-KW"/>
</dbReference>
<comment type="pathway">
    <text evidence="1 12">One-carbon metabolism; tetrahydrofolate interconversion.</text>
</comment>
<dbReference type="Pfam" id="PF00763">
    <property type="entry name" value="THF_DHG_CYH"/>
    <property type="match status" value="1"/>
</dbReference>
<evidence type="ECO:0000256" key="7">
    <source>
        <dbReference type="ARBA" id="ARBA00022857"/>
    </source>
</evidence>
<dbReference type="EC" id="3.5.4.9" evidence="12"/>
<evidence type="ECO:0000256" key="8">
    <source>
        <dbReference type="ARBA" id="ARBA00023002"/>
    </source>
</evidence>
<dbReference type="RefSeq" id="WP_099343100.1">
    <property type="nucleotide sequence ID" value="NZ_CP032098.1"/>
</dbReference>
<keyword evidence="4 12" id="KW-0028">Amino-acid biosynthesis</keyword>
<dbReference type="GO" id="GO:0006164">
    <property type="term" value="P:purine nucleotide biosynthetic process"/>
    <property type="evidence" value="ECO:0007669"/>
    <property type="project" value="UniProtKB-KW"/>
</dbReference>
<keyword evidence="3 12" id="KW-0554">One-carbon metabolism</keyword>
<reference evidence="15 18" key="2">
    <citation type="submission" date="2018-08" db="EMBL/GenBank/DDBJ databases">
        <title>Complete genome of the Arcobacter molluscorum type strain LMG 25693.</title>
        <authorList>
            <person name="Miller W.G."/>
            <person name="Yee E."/>
            <person name="Bono J.L."/>
        </authorList>
    </citation>
    <scope>NUCLEOTIDE SEQUENCE [LARGE SCALE GENOMIC DNA]</scope>
    <source>
        <strain evidence="15 18">CECT 7696</strain>
    </source>
</reference>
<organism evidence="16 17">
    <name type="scientific">Malaciobacter molluscorum LMG 25693</name>
    <dbReference type="NCBI Taxonomy" id="870501"/>
    <lineage>
        <taxon>Bacteria</taxon>
        <taxon>Pseudomonadati</taxon>
        <taxon>Campylobacterota</taxon>
        <taxon>Epsilonproteobacteria</taxon>
        <taxon>Campylobacterales</taxon>
        <taxon>Arcobacteraceae</taxon>
        <taxon>Malaciobacter</taxon>
    </lineage>
</organism>
<dbReference type="UniPathway" id="UPA00193"/>
<protein>
    <recommendedName>
        <fullName evidence="12">Bifunctional protein FolD</fullName>
    </recommendedName>
    <domain>
        <recommendedName>
            <fullName evidence="12">Methylenetetrahydrofolate dehydrogenase</fullName>
            <ecNumber evidence="12">1.5.1.5</ecNumber>
        </recommendedName>
    </domain>
    <domain>
        <recommendedName>
            <fullName evidence="12">Methenyltetrahydrofolate cyclohydrolase</fullName>
            <ecNumber evidence="12">3.5.4.9</ecNumber>
        </recommendedName>
    </domain>
</protein>
<evidence type="ECO:0000313" key="16">
    <source>
        <dbReference type="EMBL" id="PHO17373.1"/>
    </source>
</evidence>
<dbReference type="PANTHER" id="PTHR48099:SF5">
    <property type="entry name" value="C-1-TETRAHYDROFOLATE SYNTHASE, CYTOPLASMIC"/>
    <property type="match status" value="1"/>
</dbReference>
<dbReference type="InterPro" id="IPR000672">
    <property type="entry name" value="THF_DH/CycHdrlase"/>
</dbReference>
<keyword evidence="5 12" id="KW-0658">Purine biosynthesis</keyword>
<dbReference type="KEGG" id="amol:AMOL_0742"/>
<dbReference type="SUPFAM" id="SSF53223">
    <property type="entry name" value="Aminoacid dehydrogenase-like, N-terminal domain"/>
    <property type="match status" value="1"/>
</dbReference>
<proteinExistence type="inferred from homology"/>
<dbReference type="Proteomes" id="UP000262712">
    <property type="component" value="Chromosome"/>
</dbReference>
<dbReference type="NCBIfam" id="NF008058">
    <property type="entry name" value="PRK10792.1"/>
    <property type="match status" value="1"/>
</dbReference>
<dbReference type="CDD" id="cd01080">
    <property type="entry name" value="NAD_bind_m-THF_DH_Cyclohyd"/>
    <property type="match status" value="1"/>
</dbReference>
<sequence>MTILDGKGLSNKIKEEVKADVIELQTKKNITPGLAVVLVGADPASAAYVNMKSKACKQAGIYSIVHEMPETISQDKILEILAMMNKNPNIDGILVQLPLPKHIDTTAILEAIAPEKDVDGFHAYNTGRMTLGLDSFIPATPYGVMRLLEEYNINPEGKNVCVVGASNIVGKPMSTLLLNANATVTTCHIYTKNLKEHTLNADIICVGVGKVNLITEDMVKDGAIVVDIGINRLDNGKLVGDVDFENVSKKCSYITPVPGGVGPMTIAMLLVNTIKAAKLREERERKLND</sequence>
<comment type="catalytic activity">
    <reaction evidence="12">
        <text>(6R)-5,10-methylene-5,6,7,8-tetrahydrofolate + NADP(+) = (6R)-5,10-methenyltetrahydrofolate + NADPH</text>
        <dbReference type="Rhea" id="RHEA:22812"/>
        <dbReference type="ChEBI" id="CHEBI:15636"/>
        <dbReference type="ChEBI" id="CHEBI:57455"/>
        <dbReference type="ChEBI" id="CHEBI:57783"/>
        <dbReference type="ChEBI" id="CHEBI:58349"/>
        <dbReference type="EC" id="1.5.1.5"/>
    </reaction>
</comment>
<dbReference type="NCBIfam" id="NF010783">
    <property type="entry name" value="PRK14186.1"/>
    <property type="match status" value="1"/>
</dbReference>
<comment type="catalytic activity">
    <reaction evidence="12">
        <text>(6R)-5,10-methenyltetrahydrofolate + H2O = (6R)-10-formyltetrahydrofolate + H(+)</text>
        <dbReference type="Rhea" id="RHEA:23700"/>
        <dbReference type="ChEBI" id="CHEBI:15377"/>
        <dbReference type="ChEBI" id="CHEBI:15378"/>
        <dbReference type="ChEBI" id="CHEBI:57455"/>
        <dbReference type="ChEBI" id="CHEBI:195366"/>
        <dbReference type="EC" id="3.5.4.9"/>
    </reaction>
</comment>
<dbReference type="FunFam" id="3.40.50.10860:FF:000005">
    <property type="entry name" value="C-1-tetrahydrofolate synthase, cytoplasmic, putative"/>
    <property type="match status" value="1"/>
</dbReference>
<evidence type="ECO:0000259" key="14">
    <source>
        <dbReference type="Pfam" id="PF02882"/>
    </source>
</evidence>
<dbReference type="Gene3D" id="3.40.50.720">
    <property type="entry name" value="NAD(P)-binding Rossmann-like Domain"/>
    <property type="match status" value="1"/>
</dbReference>
<dbReference type="GO" id="GO:0004477">
    <property type="term" value="F:methenyltetrahydrofolate cyclohydrolase activity"/>
    <property type="evidence" value="ECO:0007669"/>
    <property type="project" value="UniProtKB-UniRule"/>
</dbReference>
<evidence type="ECO:0000256" key="12">
    <source>
        <dbReference type="HAMAP-Rule" id="MF_01576"/>
    </source>
</evidence>
<dbReference type="Pfam" id="PF02882">
    <property type="entry name" value="THF_DHG_CYH_C"/>
    <property type="match status" value="1"/>
</dbReference>
<dbReference type="SUPFAM" id="SSF51735">
    <property type="entry name" value="NAD(P)-binding Rossmann-fold domains"/>
    <property type="match status" value="1"/>
</dbReference>
<keyword evidence="8 12" id="KW-0560">Oxidoreductase</keyword>
<feature type="domain" description="Tetrahydrofolate dehydrogenase/cyclohydrolase catalytic" evidence="13">
    <location>
        <begin position="4"/>
        <end position="119"/>
    </location>
</feature>
<dbReference type="Proteomes" id="UP000221222">
    <property type="component" value="Unassembled WGS sequence"/>
</dbReference>
<reference evidence="16 17" key="1">
    <citation type="submission" date="2017-09" db="EMBL/GenBank/DDBJ databases">
        <title>Arcobacter canalis sp. nov., a new species isolated from a water canal contaminated with urban sewage.</title>
        <authorList>
            <person name="Perez-Cataluna A."/>
            <person name="Salas-Masso N."/>
            <person name="Figueras M.J."/>
        </authorList>
    </citation>
    <scope>NUCLEOTIDE SEQUENCE [LARGE SCALE GENOMIC DNA]</scope>
    <source>
        <strain evidence="16 17">F98-3</strain>
    </source>
</reference>
<keyword evidence="11 12" id="KW-0511">Multifunctional enzyme</keyword>
<dbReference type="EC" id="1.5.1.5" evidence="12"/>
<comment type="similarity">
    <text evidence="12">Belongs to the tetrahydrofolate dehydrogenase/cyclohydrolase family.</text>
</comment>
<feature type="binding site" evidence="12">
    <location>
        <begin position="164"/>
        <end position="166"/>
    </location>
    <ligand>
        <name>NADP(+)</name>
        <dbReference type="ChEBI" id="CHEBI:58349"/>
    </ligand>
</feature>
<dbReference type="PRINTS" id="PR00085">
    <property type="entry name" value="THFDHDRGNASE"/>
</dbReference>
<comment type="function">
    <text evidence="12">Catalyzes the oxidation of 5,10-methylenetetrahydrofolate to 5,10-methenyltetrahydrofolate and then the hydrolysis of 5,10-methenyltetrahydrofolate to 10-formyltetrahydrofolate.</text>
</comment>
<dbReference type="InterPro" id="IPR020867">
    <property type="entry name" value="THF_DH/CycHdrlase_CS"/>
</dbReference>
<evidence type="ECO:0000256" key="2">
    <source>
        <dbReference type="ARBA" id="ARBA00011738"/>
    </source>
</evidence>
<keyword evidence="9 12" id="KW-0368">Histidine biosynthesis</keyword>
<dbReference type="AlphaFoldDB" id="A0A2G1DFW8"/>
<name>A0A2G1DFW8_9BACT</name>
<evidence type="ECO:0000256" key="1">
    <source>
        <dbReference type="ARBA" id="ARBA00004777"/>
    </source>
</evidence>
<dbReference type="GO" id="GO:0005829">
    <property type="term" value="C:cytosol"/>
    <property type="evidence" value="ECO:0007669"/>
    <property type="project" value="TreeGrafter"/>
</dbReference>
<dbReference type="HAMAP" id="MF_01576">
    <property type="entry name" value="THF_DHG_CYH"/>
    <property type="match status" value="1"/>
</dbReference>
<dbReference type="Gene3D" id="3.40.50.10860">
    <property type="entry name" value="Leucine Dehydrogenase, chain A, domain 1"/>
    <property type="match status" value="1"/>
</dbReference>
<keyword evidence="17" id="KW-1185">Reference proteome</keyword>
<evidence type="ECO:0000256" key="9">
    <source>
        <dbReference type="ARBA" id="ARBA00023102"/>
    </source>
</evidence>
<evidence type="ECO:0000256" key="4">
    <source>
        <dbReference type="ARBA" id="ARBA00022605"/>
    </source>
</evidence>
<dbReference type="NCBIfam" id="NF010787">
    <property type="entry name" value="PRK14191.1"/>
    <property type="match status" value="1"/>
</dbReference>
<keyword evidence="6 12" id="KW-0378">Hydrolase</keyword>
<evidence type="ECO:0000313" key="18">
    <source>
        <dbReference type="Proteomes" id="UP000262712"/>
    </source>
</evidence>
<dbReference type="NCBIfam" id="NF010780">
    <property type="entry name" value="PRK14183.1"/>
    <property type="match status" value="1"/>
</dbReference>
<dbReference type="PROSITE" id="PS00766">
    <property type="entry name" value="THF_DHG_CYH_1"/>
    <property type="match status" value="1"/>
</dbReference>
<dbReference type="InterPro" id="IPR036291">
    <property type="entry name" value="NAD(P)-bd_dom_sf"/>
</dbReference>